<dbReference type="Pfam" id="PF09296">
    <property type="entry name" value="NUDIX-like"/>
    <property type="match status" value="1"/>
</dbReference>
<dbReference type="RefSeq" id="WP_086787827.1">
    <property type="nucleotide sequence ID" value="NZ_JAGIOO010000001.1"/>
</dbReference>
<dbReference type="Proteomes" id="UP001519363">
    <property type="component" value="Unassembled WGS sequence"/>
</dbReference>
<evidence type="ECO:0000256" key="6">
    <source>
        <dbReference type="ARBA" id="ARBA00023027"/>
    </source>
</evidence>
<evidence type="ECO:0000256" key="2">
    <source>
        <dbReference type="ARBA" id="ARBA00012381"/>
    </source>
</evidence>
<evidence type="ECO:0000256" key="1">
    <source>
        <dbReference type="ARBA" id="ARBA00001946"/>
    </source>
</evidence>
<dbReference type="InterPro" id="IPR020084">
    <property type="entry name" value="NUDIX_hydrolase_CS"/>
</dbReference>
<dbReference type="InterPro" id="IPR015376">
    <property type="entry name" value="Znr_NADH_PPase"/>
</dbReference>
<dbReference type="SUPFAM" id="SSF55811">
    <property type="entry name" value="Nudix"/>
    <property type="match status" value="1"/>
</dbReference>
<comment type="cofactor">
    <cofactor evidence="1">
        <name>Mg(2+)</name>
        <dbReference type="ChEBI" id="CHEBI:18420"/>
    </cofactor>
</comment>
<dbReference type="PROSITE" id="PS51462">
    <property type="entry name" value="NUDIX"/>
    <property type="match status" value="1"/>
</dbReference>
<name>A0ABS5A3V4_9PSEU</name>
<dbReference type="InterPro" id="IPR000086">
    <property type="entry name" value="NUDIX_hydrolase_dom"/>
</dbReference>
<comment type="caution">
    <text evidence="8">The sequence shown here is derived from an EMBL/GenBank/DDBJ whole genome shotgun (WGS) entry which is preliminary data.</text>
</comment>
<dbReference type="NCBIfam" id="NF001299">
    <property type="entry name" value="PRK00241.1"/>
    <property type="match status" value="1"/>
</dbReference>
<dbReference type="GO" id="GO:0016787">
    <property type="term" value="F:hydrolase activity"/>
    <property type="evidence" value="ECO:0007669"/>
    <property type="project" value="UniProtKB-KW"/>
</dbReference>
<dbReference type="CDD" id="cd03429">
    <property type="entry name" value="NUDIX_NADH_pyrophosphatase_Nudt13"/>
    <property type="match status" value="1"/>
</dbReference>
<dbReference type="PANTHER" id="PTHR42904">
    <property type="entry name" value="NUDIX HYDROLASE, NUDC SUBFAMILY"/>
    <property type="match status" value="1"/>
</dbReference>
<evidence type="ECO:0000259" key="7">
    <source>
        <dbReference type="PROSITE" id="PS51462"/>
    </source>
</evidence>
<evidence type="ECO:0000256" key="3">
    <source>
        <dbReference type="ARBA" id="ARBA00022723"/>
    </source>
</evidence>
<keyword evidence="9" id="KW-1185">Reference proteome</keyword>
<dbReference type="Gene3D" id="3.90.79.10">
    <property type="entry name" value="Nucleoside Triphosphate Pyrophosphohydrolase"/>
    <property type="match status" value="1"/>
</dbReference>
<accession>A0ABS5A3V4</accession>
<proteinExistence type="predicted"/>
<keyword evidence="3" id="KW-0479">Metal-binding</keyword>
<dbReference type="EC" id="3.6.1.22" evidence="2"/>
<sequence length="298" mass="32253">MPDLKIAYNALPLDRAGKYRADPAWLTEVRGRAGSAVTPLWQGGVLVREGRPLELPASTELGVDPVFLALDGERGRFTADLSALTEDQACVRAGAEGVLDVRALFPLLPAGESTLLAFARGILHWHRTQRFCGSCGSTTEVRHGGHLRVCTAQACGQWLFPRIEPAVIMLVESPDEPRRCLLGRHRGAAEGAFSTLAGFVEIGESLEDAVRREVAEESGVVVDEVRYVASQAWPFPSGLMVGFHARAAAEAIAVDADELVEARWFTPAEIRARVAADPLAFKPDSIGRHLVEAWLAEN</sequence>
<dbReference type="EMBL" id="JAGIOO010000001">
    <property type="protein sequence ID" value="MBP2471263.1"/>
    <property type="molecule type" value="Genomic_DNA"/>
</dbReference>
<protein>
    <recommendedName>
        <fullName evidence="2">NAD(+) diphosphatase</fullName>
        <ecNumber evidence="2">3.6.1.22</ecNumber>
    </recommendedName>
</protein>
<dbReference type="Gene3D" id="3.90.79.20">
    <property type="match status" value="1"/>
</dbReference>
<dbReference type="PROSITE" id="PS00893">
    <property type="entry name" value="NUDIX_BOX"/>
    <property type="match status" value="1"/>
</dbReference>
<evidence type="ECO:0000313" key="8">
    <source>
        <dbReference type="EMBL" id="MBP2471263.1"/>
    </source>
</evidence>
<evidence type="ECO:0000313" key="9">
    <source>
        <dbReference type="Proteomes" id="UP001519363"/>
    </source>
</evidence>
<reference evidence="8 9" key="1">
    <citation type="submission" date="2021-03" db="EMBL/GenBank/DDBJ databases">
        <title>Sequencing the genomes of 1000 actinobacteria strains.</title>
        <authorList>
            <person name="Klenk H.-P."/>
        </authorList>
    </citation>
    <scope>NUCLEOTIDE SEQUENCE [LARGE SCALE GENOMIC DNA]</scope>
    <source>
        <strain evidence="8 9">DSM 44580</strain>
    </source>
</reference>
<organism evidence="8 9">
    <name type="scientific">Crossiella equi</name>
    <dbReference type="NCBI Taxonomy" id="130796"/>
    <lineage>
        <taxon>Bacteria</taxon>
        <taxon>Bacillati</taxon>
        <taxon>Actinomycetota</taxon>
        <taxon>Actinomycetes</taxon>
        <taxon>Pseudonocardiales</taxon>
        <taxon>Pseudonocardiaceae</taxon>
        <taxon>Crossiella</taxon>
    </lineage>
</organism>
<dbReference type="Pfam" id="PF09297">
    <property type="entry name" value="Zn_ribbon_NUD"/>
    <property type="match status" value="1"/>
</dbReference>
<evidence type="ECO:0000256" key="4">
    <source>
        <dbReference type="ARBA" id="ARBA00022801"/>
    </source>
</evidence>
<keyword evidence="6" id="KW-0520">NAD</keyword>
<gene>
    <name evidence="8" type="ORF">JOF53_000135</name>
</gene>
<evidence type="ECO:0000256" key="5">
    <source>
        <dbReference type="ARBA" id="ARBA00022842"/>
    </source>
</evidence>
<dbReference type="InterPro" id="IPR049734">
    <property type="entry name" value="NudC-like_C"/>
</dbReference>
<dbReference type="Pfam" id="PF00293">
    <property type="entry name" value="NUDIX"/>
    <property type="match status" value="1"/>
</dbReference>
<dbReference type="InterPro" id="IPR015375">
    <property type="entry name" value="NADH_PPase-like_N"/>
</dbReference>
<dbReference type="InterPro" id="IPR050241">
    <property type="entry name" value="NAD-cap_RNA_hydrolase_NudC"/>
</dbReference>
<keyword evidence="4 8" id="KW-0378">Hydrolase</keyword>
<feature type="domain" description="Nudix hydrolase" evidence="7">
    <location>
        <begin position="161"/>
        <end position="287"/>
    </location>
</feature>
<dbReference type="PANTHER" id="PTHR42904:SF8">
    <property type="entry name" value="NAD(+) DIPHOSPHATASE"/>
    <property type="match status" value="1"/>
</dbReference>
<dbReference type="InterPro" id="IPR015797">
    <property type="entry name" value="NUDIX_hydrolase-like_dom_sf"/>
</dbReference>
<keyword evidence="5" id="KW-0460">Magnesium</keyword>